<dbReference type="PANTHER" id="PTHR18895">
    <property type="entry name" value="HEMK METHYLTRANSFERASE"/>
    <property type="match status" value="1"/>
</dbReference>
<dbReference type="Pfam" id="PF05175">
    <property type="entry name" value="MTS"/>
    <property type="match status" value="1"/>
</dbReference>
<dbReference type="KEGG" id="maic:MAIC_39420"/>
<dbReference type="InterPro" id="IPR019874">
    <property type="entry name" value="RF_methyltr_PrmC"/>
</dbReference>
<dbReference type="GO" id="GO:0102559">
    <property type="term" value="F:peptide chain release factor N(5)-glutamine methyltransferase activity"/>
    <property type="evidence" value="ECO:0007669"/>
    <property type="project" value="UniProtKB-EC"/>
</dbReference>
<dbReference type="Gene3D" id="1.10.8.10">
    <property type="entry name" value="DNA helicase RuvA subunit, C-terminal domain"/>
    <property type="match status" value="1"/>
</dbReference>
<dbReference type="EMBL" id="AP022561">
    <property type="protein sequence ID" value="BBX09139.1"/>
    <property type="molecule type" value="Genomic_DNA"/>
</dbReference>
<keyword evidence="9" id="KW-1185">Reference proteome</keyword>
<evidence type="ECO:0000259" key="7">
    <source>
        <dbReference type="Pfam" id="PF17827"/>
    </source>
</evidence>
<evidence type="ECO:0000256" key="4">
    <source>
        <dbReference type="ARBA" id="ARBA00048391"/>
    </source>
</evidence>
<feature type="binding site" evidence="5">
    <location>
        <begin position="185"/>
        <end position="188"/>
    </location>
    <ligand>
        <name>substrate</name>
    </ligand>
</feature>
<evidence type="ECO:0000259" key="6">
    <source>
        <dbReference type="Pfam" id="PF05175"/>
    </source>
</evidence>
<dbReference type="PANTHER" id="PTHR18895:SF74">
    <property type="entry name" value="MTRF1L RELEASE FACTOR GLUTAMINE METHYLTRANSFERASE"/>
    <property type="match status" value="1"/>
</dbReference>
<evidence type="ECO:0000256" key="5">
    <source>
        <dbReference type="HAMAP-Rule" id="MF_02126"/>
    </source>
</evidence>
<dbReference type="NCBIfam" id="TIGR03534">
    <property type="entry name" value="RF_mod_PrmC"/>
    <property type="match status" value="1"/>
</dbReference>
<evidence type="ECO:0000256" key="1">
    <source>
        <dbReference type="ARBA" id="ARBA00022603"/>
    </source>
</evidence>
<dbReference type="Pfam" id="PF17827">
    <property type="entry name" value="PrmC_N"/>
    <property type="match status" value="1"/>
</dbReference>
<evidence type="ECO:0000313" key="8">
    <source>
        <dbReference type="EMBL" id="BBX09139.1"/>
    </source>
</evidence>
<dbReference type="RefSeq" id="WP_115321456.1">
    <property type="nucleotide sequence ID" value="NZ_AP022561.1"/>
</dbReference>
<dbReference type="AlphaFoldDB" id="A0AAD1MEF3"/>
<accession>A0AAD1MEF3</accession>
<dbReference type="InterPro" id="IPR002052">
    <property type="entry name" value="DNA_methylase_N6_adenine_CS"/>
</dbReference>
<dbReference type="EC" id="2.1.1.297" evidence="5"/>
<dbReference type="InterPro" id="IPR029063">
    <property type="entry name" value="SAM-dependent_MTases_sf"/>
</dbReference>
<comment type="function">
    <text evidence="5">Methylates the class 1 translation termination release factors RF1/PrfA and RF2/PrfB on the glutamine residue of the universally conserved GGQ motif.</text>
</comment>
<dbReference type="GO" id="GO:0032259">
    <property type="term" value="P:methylation"/>
    <property type="evidence" value="ECO:0007669"/>
    <property type="project" value="UniProtKB-KW"/>
</dbReference>
<dbReference type="InterPro" id="IPR040758">
    <property type="entry name" value="PrmC_N"/>
</dbReference>
<organism evidence="8 9">
    <name type="scientific">Mycolicibacterium aichiense</name>
    <dbReference type="NCBI Taxonomy" id="1799"/>
    <lineage>
        <taxon>Bacteria</taxon>
        <taxon>Bacillati</taxon>
        <taxon>Actinomycetota</taxon>
        <taxon>Actinomycetes</taxon>
        <taxon>Mycobacteriales</taxon>
        <taxon>Mycobacteriaceae</taxon>
        <taxon>Mycolicibacterium</taxon>
    </lineage>
</organism>
<dbReference type="SUPFAM" id="SSF53335">
    <property type="entry name" value="S-adenosyl-L-methionine-dependent methyltransferases"/>
    <property type="match status" value="1"/>
</dbReference>
<feature type="binding site" evidence="5">
    <location>
        <position position="141"/>
    </location>
    <ligand>
        <name>S-adenosyl-L-methionine</name>
        <dbReference type="ChEBI" id="CHEBI:59789"/>
    </ligand>
</feature>
<evidence type="ECO:0000256" key="3">
    <source>
        <dbReference type="ARBA" id="ARBA00022691"/>
    </source>
</evidence>
<comment type="similarity">
    <text evidence="5">Belongs to the protein N5-glutamine methyltransferase family. PrmC subfamily.</text>
</comment>
<dbReference type="NCBIfam" id="TIGR00536">
    <property type="entry name" value="hemK_fam"/>
    <property type="match status" value="1"/>
</dbReference>
<feature type="binding site" evidence="5">
    <location>
        <position position="185"/>
    </location>
    <ligand>
        <name>S-adenosyl-L-methionine</name>
        <dbReference type="ChEBI" id="CHEBI:59789"/>
    </ligand>
</feature>
<dbReference type="InterPro" id="IPR007848">
    <property type="entry name" value="Small_mtfrase_dom"/>
</dbReference>
<feature type="domain" description="Release factor glutamine methyltransferase N-terminal" evidence="7">
    <location>
        <begin position="6"/>
        <end position="74"/>
    </location>
</feature>
<proteinExistence type="inferred from homology"/>
<keyword evidence="2 5" id="KW-0808">Transferase</keyword>
<dbReference type="PROSITE" id="PS00092">
    <property type="entry name" value="N6_MTASE"/>
    <property type="match status" value="1"/>
</dbReference>
<feature type="domain" description="Methyltransferase small" evidence="6">
    <location>
        <begin position="104"/>
        <end position="188"/>
    </location>
</feature>
<dbReference type="Proteomes" id="UP000467327">
    <property type="component" value="Chromosome"/>
</dbReference>
<reference evidence="8 9" key="1">
    <citation type="journal article" date="2019" name="Emerg. Microbes Infect.">
        <title>Comprehensive subspecies identification of 175 nontuberculous mycobacteria species based on 7547 genomic profiles.</title>
        <authorList>
            <person name="Matsumoto Y."/>
            <person name="Kinjo T."/>
            <person name="Motooka D."/>
            <person name="Nabeya D."/>
            <person name="Jung N."/>
            <person name="Uechi K."/>
            <person name="Horii T."/>
            <person name="Iida T."/>
            <person name="Fujita J."/>
            <person name="Nakamura S."/>
        </authorList>
    </citation>
    <scope>NUCLEOTIDE SEQUENCE [LARGE SCALE GENOMIC DNA]</scope>
    <source>
        <strain evidence="8 9">JCM 6376</strain>
    </source>
</reference>
<evidence type="ECO:0000256" key="2">
    <source>
        <dbReference type="ARBA" id="ARBA00022679"/>
    </source>
</evidence>
<dbReference type="CDD" id="cd02440">
    <property type="entry name" value="AdoMet_MTases"/>
    <property type="match status" value="1"/>
</dbReference>
<comment type="catalytic activity">
    <reaction evidence="4 5">
        <text>L-glutaminyl-[peptide chain release factor] + S-adenosyl-L-methionine = N(5)-methyl-L-glutaminyl-[peptide chain release factor] + S-adenosyl-L-homocysteine + H(+)</text>
        <dbReference type="Rhea" id="RHEA:42896"/>
        <dbReference type="Rhea" id="RHEA-COMP:10271"/>
        <dbReference type="Rhea" id="RHEA-COMP:10272"/>
        <dbReference type="ChEBI" id="CHEBI:15378"/>
        <dbReference type="ChEBI" id="CHEBI:30011"/>
        <dbReference type="ChEBI" id="CHEBI:57856"/>
        <dbReference type="ChEBI" id="CHEBI:59789"/>
        <dbReference type="ChEBI" id="CHEBI:61891"/>
        <dbReference type="EC" id="2.1.1.297"/>
    </reaction>
</comment>
<keyword evidence="3 5" id="KW-0949">S-adenosyl-L-methionine</keyword>
<comment type="caution">
    <text evidence="5">Lacks conserved residue(s) required for the propagation of feature annotation.</text>
</comment>
<sequence length="282" mass="29969">MNRLRQAIDVATAALARAGIDSARIDAELLAAHLAGTVRGRLGTIDEPDADFFRRYHEIIDARRTRVPVQHLTGSAPFGPLDLTVGPGVFIPRPETEALLEWALAQRLPDHPTIVDLCTGSGALAIALATQRPQARVIAVDDDPTALGYARRNAESTAVELIEADVTVAGLLPELRGSVDLVVSNPPYIPVGAELEPEVADHDPAHALFGGDDGMAVIGPIARLAGGWLRPGGLLAVEHDDTTSELTVETISATDFFADITPHCDLAGRPRFVTARRVKESA</sequence>
<keyword evidence="1 5" id="KW-0489">Methyltransferase</keyword>
<dbReference type="GO" id="GO:0003676">
    <property type="term" value="F:nucleic acid binding"/>
    <property type="evidence" value="ECO:0007669"/>
    <property type="project" value="InterPro"/>
</dbReference>
<gene>
    <name evidence="5 8" type="primary">prmC</name>
    <name evidence="8" type="ORF">MAIC_39420</name>
</gene>
<dbReference type="InterPro" id="IPR004556">
    <property type="entry name" value="HemK-like"/>
</dbReference>
<dbReference type="Gene3D" id="3.40.50.150">
    <property type="entry name" value="Vaccinia Virus protein VP39"/>
    <property type="match status" value="1"/>
</dbReference>
<evidence type="ECO:0000313" key="9">
    <source>
        <dbReference type="Proteomes" id="UP000467327"/>
    </source>
</evidence>
<dbReference type="InterPro" id="IPR050320">
    <property type="entry name" value="N5-glutamine_MTase"/>
</dbReference>
<protein>
    <recommendedName>
        <fullName evidence="5">Release factor glutamine methyltransferase</fullName>
        <shortName evidence="5">RF MTase</shortName>
        <ecNumber evidence="5">2.1.1.297</ecNumber>
    </recommendedName>
    <alternativeName>
        <fullName evidence="5">N5-glutamine methyltransferase PrmC</fullName>
    </alternativeName>
    <alternativeName>
        <fullName evidence="5">Protein-(glutamine-N5) MTase PrmC</fullName>
    </alternativeName>
    <alternativeName>
        <fullName evidence="5">Protein-glutamine N-methyltransferase PrmC</fullName>
    </alternativeName>
</protein>
<dbReference type="HAMAP" id="MF_02126">
    <property type="entry name" value="RF_methyltr_PrmC"/>
    <property type="match status" value="1"/>
</dbReference>
<name>A0AAD1MEF3_9MYCO</name>